<dbReference type="InterPro" id="IPR051417">
    <property type="entry name" value="SDr/BOS_complex"/>
</dbReference>
<evidence type="ECO:0000259" key="9">
    <source>
        <dbReference type="Pfam" id="PF22898"/>
    </source>
</evidence>
<keyword evidence="5" id="KW-1133">Transmembrane helix</keyword>
<proteinExistence type="predicted"/>
<gene>
    <name evidence="11" type="ORF">Mgra_00008841</name>
</gene>
<feature type="chain" id="PRO_5035911780" description="Nodal modulator 1" evidence="7">
    <location>
        <begin position="23"/>
        <end position="1139"/>
    </location>
</feature>
<protein>
    <recommendedName>
        <fullName evidence="13">Nodal modulator 1</fullName>
    </recommendedName>
</protein>
<dbReference type="InterPro" id="IPR013784">
    <property type="entry name" value="Carb-bd-like_fold"/>
</dbReference>
<evidence type="ECO:0000256" key="1">
    <source>
        <dbReference type="ARBA" id="ARBA00004115"/>
    </source>
</evidence>
<dbReference type="GO" id="GO:0030246">
    <property type="term" value="F:carbohydrate binding"/>
    <property type="evidence" value="ECO:0007669"/>
    <property type="project" value="InterPro"/>
</dbReference>
<dbReference type="OrthoDB" id="10263633at2759"/>
<accession>A0A8S9ZER0</accession>
<feature type="domain" description="NOMO-like ninth beta-sandwich" evidence="10">
    <location>
        <begin position="721"/>
        <end position="792"/>
    </location>
</feature>
<dbReference type="AlphaFoldDB" id="A0A8S9ZER0"/>
<evidence type="ECO:0000256" key="2">
    <source>
        <dbReference type="ARBA" id="ARBA00022692"/>
    </source>
</evidence>
<feature type="domain" description="NOMO-like N-terminal beta-sandwich" evidence="9">
    <location>
        <begin position="29"/>
        <end position="110"/>
    </location>
</feature>
<name>A0A8S9ZER0_9BILA</name>
<evidence type="ECO:0000256" key="7">
    <source>
        <dbReference type="SAM" id="SignalP"/>
    </source>
</evidence>
<dbReference type="SUPFAM" id="SSF49452">
    <property type="entry name" value="Starch-binding domain-like"/>
    <property type="match status" value="1"/>
</dbReference>
<evidence type="ECO:0000259" key="8">
    <source>
        <dbReference type="Pfam" id="PF09430"/>
    </source>
</evidence>
<comment type="subcellular location">
    <subcellularLocation>
        <location evidence="1">Endoplasmic reticulum membrane</location>
        <topology evidence="1">Single-pass type I membrane protein</topology>
    </subcellularLocation>
</comment>
<keyword evidence="2" id="KW-0812">Transmembrane</keyword>
<comment type="caution">
    <text evidence="11">The sequence shown here is derived from an EMBL/GenBank/DDBJ whole genome shotgun (WGS) entry which is preliminary data.</text>
</comment>
<feature type="signal peptide" evidence="7">
    <location>
        <begin position="1"/>
        <end position="22"/>
    </location>
</feature>
<evidence type="ECO:0000256" key="4">
    <source>
        <dbReference type="ARBA" id="ARBA00022824"/>
    </source>
</evidence>
<feature type="domain" description="ER membrane protein complex subunit 7 beta-sandwich" evidence="8">
    <location>
        <begin position="322"/>
        <end position="372"/>
    </location>
</feature>
<dbReference type="InterPro" id="IPR055075">
    <property type="entry name" value="NOMO-like_N"/>
</dbReference>
<dbReference type="Pfam" id="PF22902">
    <property type="entry name" value="NOMO1-like_9th"/>
    <property type="match status" value="1"/>
</dbReference>
<evidence type="ECO:0000313" key="12">
    <source>
        <dbReference type="Proteomes" id="UP000605970"/>
    </source>
</evidence>
<evidence type="ECO:0000259" key="10">
    <source>
        <dbReference type="Pfam" id="PF22902"/>
    </source>
</evidence>
<dbReference type="PANTHER" id="PTHR23303:SF14">
    <property type="entry name" value="BOS COMPLEX SUBUNIT NOMO1-RELATED"/>
    <property type="match status" value="1"/>
</dbReference>
<evidence type="ECO:0000256" key="5">
    <source>
        <dbReference type="ARBA" id="ARBA00022989"/>
    </source>
</evidence>
<dbReference type="EMBL" id="JABEBT010000125">
    <property type="protein sequence ID" value="KAF7630922.1"/>
    <property type="molecule type" value="Genomic_DNA"/>
</dbReference>
<dbReference type="PANTHER" id="PTHR23303">
    <property type="entry name" value="CARBOXYPEPTIDASE REGULATORY REGION-CONTAINING"/>
    <property type="match status" value="1"/>
</dbReference>
<evidence type="ECO:0000313" key="11">
    <source>
        <dbReference type="EMBL" id="KAF7630922.1"/>
    </source>
</evidence>
<keyword evidence="4" id="KW-0256">Endoplasmic reticulum</keyword>
<evidence type="ECO:0000256" key="6">
    <source>
        <dbReference type="ARBA" id="ARBA00023136"/>
    </source>
</evidence>
<dbReference type="InterPro" id="IPR019008">
    <property type="entry name" value="Beta_sandwich_EMC7"/>
</dbReference>
<keyword evidence="12" id="KW-1185">Reference proteome</keyword>
<evidence type="ECO:0000256" key="3">
    <source>
        <dbReference type="ARBA" id="ARBA00022729"/>
    </source>
</evidence>
<dbReference type="Pfam" id="PF22898">
    <property type="entry name" value="NOMO1-like_1st"/>
    <property type="match status" value="1"/>
</dbReference>
<organism evidence="11 12">
    <name type="scientific">Meloidogyne graminicola</name>
    <dbReference type="NCBI Taxonomy" id="189291"/>
    <lineage>
        <taxon>Eukaryota</taxon>
        <taxon>Metazoa</taxon>
        <taxon>Ecdysozoa</taxon>
        <taxon>Nematoda</taxon>
        <taxon>Chromadorea</taxon>
        <taxon>Rhabditida</taxon>
        <taxon>Tylenchina</taxon>
        <taxon>Tylenchomorpha</taxon>
        <taxon>Tylenchoidea</taxon>
        <taxon>Meloidogynidae</taxon>
        <taxon>Meloidogyninae</taxon>
        <taxon>Meloidogyne</taxon>
    </lineage>
</organism>
<sequence length="1139" mass="129992">MDLFYSNLYFLLTLFLIQEISANLIKCEGFVKSFIDFDLSKIQIKLYTSQGNLKYDAECNPQNGYFLIPIYNKGVYTVKIIAPEGYIFDPPYHELDVNDNNDCSGELNFNLIGLKVSGTILNAQDSSLILGLFEQQNGKLIEQTNVDKEGHYSFVTKPGKYVIEPISVSTQCLSQGKVELEVTTFPVIVKPDISVDGHSLTVFVKDEKGNPFPSATVILLSDNEINFQNLPFNAKQPSIQNKGQKWFYEWETDSSGSCLIYCLPYGKYILNANTKIFNIEANFDEKNVIMDSRLFEVTISLKSFNLSGHIFTANGQPFEDVNINLDEEFKTKSDKEGKFVLTDVSVGKHILEAEKEYFEFDKLNINVFSKMESKIIFFPSRVAICGQIISADKLDKISFKLTSLENNELVYLLYTNLEGKFCELFTPGKYLLKPLSSMFLSPNKIKIDLKGPILDLKFIQYKAKISGIVNCFGKCNKILLELINEDGGDILKTIVNPDGTFVFTDVLPSNYKLKIFDDQNIWWEEKEKDLIIQSTDITDLNFTQKGYLLEIQTSKGTLLKYWPFINKKSKNEQLQEFQLKEGVNQLYFKEENKFLFSIESCYEFKIEGGVEENFFKIPSKIPIILTAISSSISAFIQTDIEDNTLNLKLRELLTNEEIIAKKINSINKGKIFIFSLNNSKIGNKYEIIPESNQLLFMPKLLNFEFTGECEGLVASFNSQIGKFIQGKVEPKVENALVKAINKENKTEDLINFTDNKGLFKIGPVWNVNDFNIEIIKEGFIFVKSSDSPQSFTSIKLTQLRIQFFEEKTNIPLSDILVSISGGLNFRSNNITNETGLLKFIGLTPGSYFILPILQEYKFNSSSFSVQINEGEEKELILEAKRIAYSAFGKVSTIGNSKPFKSLINVEAISPECENHQEENLIDQRSGDFRIKGLKPFCKYLISLKDSNGQEIASFPPLFEFILKKENKFNLNFLILPSERSSPIILGEIDFNSIKPFNGFRIILLENNNIINEQLIKSQTTLFFFNLPSLRKEYSINVELINSKQSRIDLASVNFFANSEFNYIRILPKSESRTNDSEIKANYYGLIFILILTLAFLNQSKVKLLLEYLFFLIQNLINIRQNGGIIVNNLISERRKIKKI</sequence>
<reference evidence="11" key="1">
    <citation type="journal article" date="2020" name="Ecol. Evol.">
        <title>Genome structure and content of the rice root-knot nematode (Meloidogyne graminicola).</title>
        <authorList>
            <person name="Phan N.T."/>
            <person name="Danchin E.G.J."/>
            <person name="Klopp C."/>
            <person name="Perfus-Barbeoch L."/>
            <person name="Kozlowski D.K."/>
            <person name="Koutsovoulos G.D."/>
            <person name="Lopez-Roques C."/>
            <person name="Bouchez O."/>
            <person name="Zahm M."/>
            <person name="Besnard G."/>
            <person name="Bellafiore S."/>
        </authorList>
    </citation>
    <scope>NUCLEOTIDE SEQUENCE</scope>
    <source>
        <strain evidence="11">VN-18</strain>
    </source>
</reference>
<keyword evidence="3 7" id="KW-0732">Signal</keyword>
<dbReference type="InterPro" id="IPR055073">
    <property type="entry name" value="NOMO1-like_9th"/>
</dbReference>
<evidence type="ECO:0008006" key="13">
    <source>
        <dbReference type="Google" id="ProtNLM"/>
    </source>
</evidence>
<dbReference type="GO" id="GO:0005789">
    <property type="term" value="C:endoplasmic reticulum membrane"/>
    <property type="evidence" value="ECO:0007669"/>
    <property type="project" value="UniProtKB-SubCell"/>
</dbReference>
<dbReference type="Pfam" id="PF09430">
    <property type="entry name" value="EMC7_beta-sandw"/>
    <property type="match status" value="1"/>
</dbReference>
<dbReference type="Proteomes" id="UP000605970">
    <property type="component" value="Unassembled WGS sequence"/>
</dbReference>
<keyword evidence="6" id="KW-0472">Membrane</keyword>